<dbReference type="Pfam" id="PF13847">
    <property type="entry name" value="Methyltransf_31"/>
    <property type="match status" value="1"/>
</dbReference>
<sequence>MEKAMQDRNFDDIAEKFSRNIYGTTKGQLRQAILWQDLDRVLAEMGPQKLRVLDAGGGEGQTAIKMAERGHQVILCDLSAQMIDRAKQAAEAKGVSDNMQFIHCAAQDVASHLETPVDLILFHAVLEWVADPRSVLQTLWSVLRPGGVLSLMFYNAHGLLMHNMVAGNFDYVQAGMPKKKKRTLSPDYPRDPAQVYLWLEEAGWQIMGKTGVRVFHDYLREKHQQRDCYEALLELETRYCRQEPYITLGRYIHVTARKPQSKDKV</sequence>
<dbReference type="EC" id="2.1.1.-" evidence="5"/>
<keyword evidence="1 5" id="KW-0489">Methyltransferase</keyword>
<comment type="function">
    <text evidence="5">Catalyzes the methylation of 5-carboxymethoxyuridine (cmo5U) to form 5-methoxycarbonylmethoxyuridine (mcmo5U) at position 34 in tRNAs.</text>
</comment>
<evidence type="ECO:0000313" key="8">
    <source>
        <dbReference type="Proteomes" id="UP000017944"/>
    </source>
</evidence>
<evidence type="ECO:0000256" key="5">
    <source>
        <dbReference type="HAMAP-Rule" id="MF_02057"/>
    </source>
</evidence>
<dbReference type="HAMAP" id="MF_02057">
    <property type="entry name" value="tRNA_methyltr_CmoM"/>
    <property type="match status" value="1"/>
</dbReference>
<feature type="binding site" evidence="5">
    <location>
        <begin position="56"/>
        <end position="57"/>
    </location>
    <ligand>
        <name>S-adenosyl-L-methionine</name>
        <dbReference type="ChEBI" id="CHEBI:59789"/>
    </ligand>
</feature>
<dbReference type="GO" id="GO:0006400">
    <property type="term" value="P:tRNA modification"/>
    <property type="evidence" value="ECO:0007669"/>
    <property type="project" value="UniProtKB-UniRule"/>
</dbReference>
<accession>A0A090NHW7</accession>
<evidence type="ECO:0000256" key="3">
    <source>
        <dbReference type="ARBA" id="ARBA00022691"/>
    </source>
</evidence>
<dbReference type="FunFam" id="3.40.50.150:FF:000091">
    <property type="entry name" value="tRNA 5-carboxymethoxyuridine methyltransferase"/>
    <property type="match status" value="1"/>
</dbReference>
<keyword evidence="3 5" id="KW-0949">S-adenosyl-L-methionine</keyword>
<dbReference type="PATRIC" id="fig|1401327.3.peg.1884"/>
<dbReference type="EMBL" id="AXUT01000152">
    <property type="protein sequence ID" value="ESU79581.1"/>
    <property type="molecule type" value="Genomic_DNA"/>
</dbReference>
<keyword evidence="2 5" id="KW-0808">Transferase</keyword>
<keyword evidence="4 5" id="KW-0819">tRNA processing</keyword>
<dbReference type="PANTHER" id="PTHR43861">
    <property type="entry name" value="TRANS-ACONITATE 2-METHYLTRANSFERASE-RELATED"/>
    <property type="match status" value="1"/>
</dbReference>
<evidence type="ECO:0000256" key="2">
    <source>
        <dbReference type="ARBA" id="ARBA00022679"/>
    </source>
</evidence>
<comment type="similarity">
    <text evidence="5">Belongs to the class I-like SAM-binding methyltransferase superfamily. CmoM family.</text>
</comment>
<feature type="binding site" evidence="5">
    <location>
        <begin position="106"/>
        <end position="107"/>
    </location>
    <ligand>
        <name>S-adenosyl-L-methionine</name>
        <dbReference type="ChEBI" id="CHEBI:59789"/>
    </ligand>
</feature>
<gene>
    <name evidence="5" type="primary">cmoM</name>
    <name evidence="7" type="ORF">WRSd3_02034</name>
</gene>
<protein>
    <recommendedName>
        <fullName evidence="5">tRNA 5-carboxymethoxyuridine methyltransferase</fullName>
        <ecNumber evidence="5">2.1.1.-</ecNumber>
    </recommendedName>
    <alternativeName>
        <fullName evidence="5">cmo5U methyltransferase</fullName>
    </alternativeName>
</protein>
<feature type="binding site" evidence="5">
    <location>
        <position position="77"/>
    </location>
    <ligand>
        <name>S-adenosyl-L-methionine</name>
        <dbReference type="ChEBI" id="CHEBI:59789"/>
    </ligand>
</feature>
<dbReference type="Proteomes" id="UP000017944">
    <property type="component" value="Unassembled WGS sequence"/>
</dbReference>
<feature type="domain" description="Methyltransferase" evidence="6">
    <location>
        <begin position="49"/>
        <end position="176"/>
    </location>
</feature>
<dbReference type="InterPro" id="IPR025714">
    <property type="entry name" value="Methyltranfer_dom"/>
</dbReference>
<organism evidence="7 8">
    <name type="scientific">Shigella dysenteriae WRSd3</name>
    <dbReference type="NCBI Taxonomy" id="1401327"/>
    <lineage>
        <taxon>Bacteria</taxon>
        <taxon>Pseudomonadati</taxon>
        <taxon>Pseudomonadota</taxon>
        <taxon>Gammaproteobacteria</taxon>
        <taxon>Enterobacterales</taxon>
        <taxon>Enterobacteriaceae</taxon>
        <taxon>Shigella</taxon>
    </lineage>
</organism>
<dbReference type="GO" id="GO:0032259">
    <property type="term" value="P:methylation"/>
    <property type="evidence" value="ECO:0007669"/>
    <property type="project" value="UniProtKB-KW"/>
</dbReference>
<dbReference type="InterPro" id="IPR033664">
    <property type="entry name" value="Cmo5U_methylTrfase"/>
</dbReference>
<evidence type="ECO:0000313" key="7">
    <source>
        <dbReference type="EMBL" id="ESU79581.1"/>
    </source>
</evidence>
<dbReference type="InterPro" id="IPR029063">
    <property type="entry name" value="SAM-dependent_MTases_sf"/>
</dbReference>
<dbReference type="AlphaFoldDB" id="A0A090NHW7"/>
<dbReference type="Gene3D" id="3.40.50.150">
    <property type="entry name" value="Vaccinia Virus protein VP39"/>
    <property type="match status" value="1"/>
</dbReference>
<name>A0A090NHW7_SHIDY</name>
<feature type="binding site" evidence="5">
    <location>
        <position position="30"/>
    </location>
    <ligand>
        <name>S-adenosyl-L-methionine</name>
        <dbReference type="ChEBI" id="CHEBI:59789"/>
    </ligand>
</feature>
<evidence type="ECO:0000259" key="6">
    <source>
        <dbReference type="Pfam" id="PF13847"/>
    </source>
</evidence>
<dbReference type="SUPFAM" id="SSF53335">
    <property type="entry name" value="S-adenosyl-L-methionine-dependent methyltransferases"/>
    <property type="match status" value="1"/>
</dbReference>
<dbReference type="CDD" id="cd02440">
    <property type="entry name" value="AdoMet_MTases"/>
    <property type="match status" value="1"/>
</dbReference>
<dbReference type="NCBIfam" id="NF008264">
    <property type="entry name" value="PRK11036.1"/>
    <property type="match status" value="1"/>
</dbReference>
<feature type="binding site" evidence="5">
    <location>
        <position position="123"/>
    </location>
    <ligand>
        <name>S-adenosyl-L-methionine</name>
        <dbReference type="ChEBI" id="CHEBI:59789"/>
    </ligand>
</feature>
<reference evidence="7 8" key="1">
    <citation type="submission" date="2013-10" db="EMBL/GenBank/DDBJ databases">
        <title>Draft genomes and the virulence plasmids of Sd1617 vaccine constructs: WRSd3 and WRSd5.</title>
        <authorList>
            <person name="Aksomboon Vongsawan A."/>
            <person name="Venkatesan M.M."/>
            <person name="Vaisvil B."/>
            <person name="Emel G."/>
            <person name="Kepatral V."/>
            <person name="Sethabutr O."/>
            <person name="Serichantalergs O."/>
            <person name="Mason C."/>
        </authorList>
    </citation>
    <scope>NUCLEOTIDE SEQUENCE [LARGE SCALE GENOMIC DNA]</scope>
    <source>
        <strain evidence="7 8">WRSd3</strain>
    </source>
</reference>
<evidence type="ECO:0000256" key="4">
    <source>
        <dbReference type="ARBA" id="ARBA00022694"/>
    </source>
</evidence>
<dbReference type="GO" id="GO:0097697">
    <property type="term" value="F:tRNA (5-carboxymethoxyuridine(34)-5-O)-methyltransferase activity"/>
    <property type="evidence" value="ECO:0007669"/>
    <property type="project" value="UniProtKB-UniRule"/>
</dbReference>
<evidence type="ECO:0000256" key="1">
    <source>
        <dbReference type="ARBA" id="ARBA00022603"/>
    </source>
</evidence>
<comment type="caution">
    <text evidence="7">The sequence shown here is derived from an EMBL/GenBank/DDBJ whole genome shotgun (WGS) entry which is preliminary data.</text>
</comment>
<proteinExistence type="inferred from homology"/>
<comment type="catalytic activity">
    <reaction evidence="5">
        <text>5-carboxymethoxyuridine(34) in tRNA + S-adenosyl-L-methionine = 5-methoxycarbonylmethoxyuridine(34) in tRNA + S-adenosyl-L-homocysteine</text>
        <dbReference type="Rhea" id="RHEA:54080"/>
        <dbReference type="Rhea" id="RHEA-COMP:13383"/>
        <dbReference type="Rhea" id="RHEA-COMP:13781"/>
        <dbReference type="ChEBI" id="CHEBI:57856"/>
        <dbReference type="ChEBI" id="CHEBI:59789"/>
        <dbReference type="ChEBI" id="CHEBI:136879"/>
        <dbReference type="ChEBI" id="CHEBI:138053"/>
    </reaction>
</comment>